<dbReference type="Gene3D" id="2.30.38.10">
    <property type="entry name" value="Luciferase, Domain 3"/>
    <property type="match status" value="1"/>
</dbReference>
<keyword evidence="2" id="KW-0436">Ligase</keyword>
<dbReference type="Proteomes" id="UP001497512">
    <property type="component" value="Chromosome 12"/>
</dbReference>
<dbReference type="PANTHER" id="PTHR43272">
    <property type="entry name" value="LONG-CHAIN-FATTY-ACID--COA LIGASE"/>
    <property type="match status" value="1"/>
</dbReference>
<dbReference type="PANTHER" id="PTHR43272:SF83">
    <property type="entry name" value="ACYL-COA SYNTHETASE LONG-CHAIN, ISOFORM J"/>
    <property type="match status" value="1"/>
</dbReference>
<accession>A0ABP0TM92</accession>
<dbReference type="Pfam" id="PF00501">
    <property type="entry name" value="AMP-binding"/>
    <property type="match status" value="2"/>
</dbReference>
<evidence type="ECO:0000256" key="3">
    <source>
        <dbReference type="ARBA" id="ARBA00022741"/>
    </source>
</evidence>
<feature type="domain" description="AMP-dependent synthetase/ligase" evidence="6">
    <location>
        <begin position="221"/>
        <end position="273"/>
    </location>
</feature>
<organism evidence="7 8">
    <name type="scientific">Sphagnum troendelagicum</name>
    <dbReference type="NCBI Taxonomy" id="128251"/>
    <lineage>
        <taxon>Eukaryota</taxon>
        <taxon>Viridiplantae</taxon>
        <taxon>Streptophyta</taxon>
        <taxon>Embryophyta</taxon>
        <taxon>Bryophyta</taxon>
        <taxon>Sphagnophytina</taxon>
        <taxon>Sphagnopsida</taxon>
        <taxon>Sphagnales</taxon>
        <taxon>Sphagnaceae</taxon>
        <taxon>Sphagnum</taxon>
    </lineage>
</organism>
<dbReference type="InterPro" id="IPR000873">
    <property type="entry name" value="AMP-dep_synth/lig_dom"/>
</dbReference>
<feature type="chain" id="PRO_5046335058" description="AMP-dependent synthetase/ligase domain-containing protein" evidence="5">
    <location>
        <begin position="16"/>
        <end position="319"/>
    </location>
</feature>
<feature type="domain" description="AMP-dependent synthetase/ligase" evidence="6">
    <location>
        <begin position="99"/>
        <end position="176"/>
    </location>
</feature>
<name>A0ABP0TM92_9BRYO</name>
<proteinExistence type="inferred from homology"/>
<reference evidence="7" key="1">
    <citation type="submission" date="2024-02" db="EMBL/GenBank/DDBJ databases">
        <authorList>
            <consortium name="ELIXIR-Norway"/>
            <consortium name="Elixir Norway"/>
        </authorList>
    </citation>
    <scope>NUCLEOTIDE SEQUENCE</scope>
</reference>
<keyword evidence="4" id="KW-0067">ATP-binding</keyword>
<evidence type="ECO:0000259" key="6">
    <source>
        <dbReference type="Pfam" id="PF00501"/>
    </source>
</evidence>
<feature type="signal peptide" evidence="5">
    <location>
        <begin position="1"/>
        <end position="15"/>
    </location>
</feature>
<gene>
    <name evidence="7" type="ORF">CSSPTR1EN2_LOCUS5287</name>
</gene>
<dbReference type="InterPro" id="IPR042099">
    <property type="entry name" value="ANL_N_sf"/>
</dbReference>
<keyword evidence="3" id="KW-0547">Nucleotide-binding</keyword>
<dbReference type="SUPFAM" id="SSF56801">
    <property type="entry name" value="Acetyl-CoA synthetase-like"/>
    <property type="match status" value="1"/>
</dbReference>
<evidence type="ECO:0000256" key="5">
    <source>
        <dbReference type="SAM" id="SignalP"/>
    </source>
</evidence>
<protein>
    <recommendedName>
        <fullName evidence="6">AMP-dependent synthetase/ligase domain-containing protein</fullName>
    </recommendedName>
</protein>
<dbReference type="Gene3D" id="3.40.50.12780">
    <property type="entry name" value="N-terminal domain of ligase-like"/>
    <property type="match status" value="2"/>
</dbReference>
<evidence type="ECO:0000256" key="1">
    <source>
        <dbReference type="ARBA" id="ARBA00006432"/>
    </source>
</evidence>
<evidence type="ECO:0000256" key="2">
    <source>
        <dbReference type="ARBA" id="ARBA00022598"/>
    </source>
</evidence>
<evidence type="ECO:0000256" key="4">
    <source>
        <dbReference type="ARBA" id="ARBA00022840"/>
    </source>
</evidence>
<keyword evidence="5" id="KW-0732">Signal</keyword>
<evidence type="ECO:0000313" key="7">
    <source>
        <dbReference type="EMBL" id="CAK9200139.1"/>
    </source>
</evidence>
<dbReference type="EMBL" id="OZ019904">
    <property type="protein sequence ID" value="CAK9200139.1"/>
    <property type="molecule type" value="Genomic_DNA"/>
</dbReference>
<sequence>MAVYMLGILVPVFLSIWFSKREKKSKDRAVTVEVGGEKGLTKRNWRFEHLLETPWERADTLAILFEQTCARHCDNLLLGTRILISRETEVSEDGRAFEKVTLGHYEWTTYGQAFRSADAFASGLVAIGHKKGERVAIFAETRAEWFLALQACFRHNLTVVTIYASLGEEALVHSLNEGVMMSHRNMVATVAGVTTMVPGLGSKDVYLAYLPLAHALEIVAEWDDTSIGRVGPPVPQCYLKLVNWEEGGYLFTDTPMPRGEIVIGGPSVTMGYFKNTVKTEEVYKVPLCKLAKVALEFCGRDACGLHRCICTLELTSASS</sequence>
<evidence type="ECO:0000313" key="8">
    <source>
        <dbReference type="Proteomes" id="UP001497512"/>
    </source>
</evidence>
<comment type="similarity">
    <text evidence="1">Belongs to the ATP-dependent AMP-binding enzyme family.</text>
</comment>
<keyword evidence="8" id="KW-1185">Reference proteome</keyword>